<proteinExistence type="predicted"/>
<evidence type="ECO:0000313" key="2">
    <source>
        <dbReference type="Proteomes" id="UP000676565"/>
    </source>
</evidence>
<sequence length="139" mass="15556">MCLEIAVFSSCHPRFLRLFRTYGTVTKTGIQQWNILCRWALCISLRQPTPPTLIDAPADSNVEMTWQTFGGEAHELFLAVLKERCVRDGLGCSDEVVGKQFRLHLHRGLSYLATPHAIRSIADLVKNAIASEDGSRGEK</sequence>
<dbReference type="InterPro" id="IPR014969">
    <property type="entry name" value="DNA_S_DndE"/>
</dbReference>
<dbReference type="Gene3D" id="1.10.1220.160">
    <property type="entry name" value="DNA sulphur modification protein DndE"/>
    <property type="match status" value="1"/>
</dbReference>
<reference evidence="1 2" key="1">
    <citation type="submission" date="2021-04" db="EMBL/GenBank/DDBJ databases">
        <authorList>
            <person name="Ivanova A."/>
        </authorList>
    </citation>
    <scope>NUCLEOTIDE SEQUENCE [LARGE SCALE GENOMIC DNA]</scope>
    <source>
        <strain evidence="1 2">G18</strain>
    </source>
</reference>
<dbReference type="Proteomes" id="UP000676565">
    <property type="component" value="Unassembled WGS sequence"/>
</dbReference>
<accession>A0ABS5BMK1</accession>
<gene>
    <name evidence="1" type="primary">dndE</name>
    <name evidence="1" type="ORF">J8F10_06535</name>
</gene>
<protein>
    <submittedName>
        <fullName evidence="1">DNA sulfur modification protein DndE</fullName>
    </submittedName>
</protein>
<evidence type="ECO:0000313" key="1">
    <source>
        <dbReference type="EMBL" id="MBP3954937.1"/>
    </source>
</evidence>
<dbReference type="NCBIfam" id="TIGR03184">
    <property type="entry name" value="DNA_S_dndE"/>
    <property type="match status" value="1"/>
</dbReference>
<name>A0ABS5BMK1_9BACT</name>
<comment type="caution">
    <text evidence="1">The sequence shown here is derived from an EMBL/GenBank/DDBJ whole genome shotgun (WGS) entry which is preliminary data.</text>
</comment>
<dbReference type="InterPro" id="IPR038472">
    <property type="entry name" value="DndE_sf"/>
</dbReference>
<keyword evidence="2" id="KW-1185">Reference proteome</keyword>
<dbReference type="EMBL" id="JAGKQQ010000001">
    <property type="protein sequence ID" value="MBP3954937.1"/>
    <property type="molecule type" value="Genomic_DNA"/>
</dbReference>
<organism evidence="1 2">
    <name type="scientific">Gemmata palustris</name>
    <dbReference type="NCBI Taxonomy" id="2822762"/>
    <lineage>
        <taxon>Bacteria</taxon>
        <taxon>Pseudomonadati</taxon>
        <taxon>Planctomycetota</taxon>
        <taxon>Planctomycetia</taxon>
        <taxon>Gemmatales</taxon>
        <taxon>Gemmataceae</taxon>
        <taxon>Gemmata</taxon>
    </lineage>
</organism>
<dbReference type="Pfam" id="PF08870">
    <property type="entry name" value="DndE"/>
    <property type="match status" value="1"/>
</dbReference>